<name>W2S8Q7_CYPE1</name>
<dbReference type="SMART" id="SM00155">
    <property type="entry name" value="PLDc"/>
    <property type="match status" value="2"/>
</dbReference>
<feature type="compositionally biased region" description="Low complexity" evidence="6">
    <location>
        <begin position="690"/>
        <end position="715"/>
    </location>
</feature>
<evidence type="ECO:0000259" key="7">
    <source>
        <dbReference type="PROSITE" id="PS50035"/>
    </source>
</evidence>
<sequence>MSWQQGQDQDDPLAYGDDYSKSRGSGQGGRDRSFIGDTFSKLKNRYGQPGSQNDFGYTSGPSGQQQSSGYSSSQNTGYGYGQSQGQGYSQPGSGLSAGQPPYAGGPPPSSPGKKPDVGDKIFGALHDTFHNIGTDVAGLFGTQYQGSSGQSPYPRPPSQQGQSYQVGYQQGPSIGPEKFRYDSFASEKNGNDVKWYVDGAGYFYAASLALESARESIWILDWWLSPELYLRRPPGKNEQWRLDRTLQRAAQRGVKINIIVYKEVTQALTLSSAHTKHELEALHPNIAVFRHPDHLPDAQTTQSSLISALQGLKLDAAGLAKVGADTLRGAYGITDDVILYWAHHEKLLLVDGRLAFMGGLDLCFGRWDTNQHSISDAHPSDINLTVFAGQDYNNARVMDFSDVAQPFQNKLDRTKSSRMGWSDVAISLHGHCVQDLRHHFIDRWNFIYDEKYNVRKDARYARIGDPYVHPSNHPAPQPTQQQLQQYQQNQQSSAPGQPAPSQGPPPPAWSAAATTQSAHEQPQQSAQMQQQQQQGSIFPPPPGSQPYAQPAWSSTSHVQSPGGLSTTSWQQQPGSQAQPYNRPTSASGTHPPNAPTPQPWQQNQSGSHGPVYEAGNTSPQLPPPPPGPPPATQAQAWQQPQAQAQSYANSSAGQSQGQQWQQPQTIPPTIQSEPPQWQQSAPYSPPPSNQPQYSAYHSQNVPSPSVSPNPTQQQPYTHQEYQAPPGSHTRGIDDNPIYQGADRGLGYDQGYGNERGDSYSGDRGMRSRFNEYKQQGKTLGTDLTSLGNLVSGGLNTKMHQYQSRFFGPTDKYGQPLSQARGPMTCQVLRSCTKWSNGTATEHSIQNAYIDVIEKSQHFVYIENQFFITATGDQQKPVKNLIGKALVDRILRAARNGEKYKVVVVIPAVPAFAGDLRDDASLGTRAIMEFQYFSINRGGNSILELIAQAGYNPMEYIRFYNLRNYDRINISNTMTQVEQQSGVRYEDARKQHDDMVGAGWVPQGEGTSARPGVAGGQYQQYQSAAPGQGTASRWDSVAECYMLGGEDIRRVPWNGQPEAELDAFVSEELYIHSKCLIADDRIAIVGSANLNDRSQLGYHDSEIAILINDPTPVQSTMAGQPWMASRFASSLRRQLFRKHLGLIRPQNMEQQAHNMEPVGTPNDYDWGTPEDNLVTDPLSDTFLAMWNTRARTNTEVFRKAFRAVPDDNVHTWNDYKEFYEYYFHGTEQKADGKDQSRLPPKVQYGHVVRGDFPGGVVELKELLSKVKGTLVEMPLTFLQNEDIAKEGLTLNALTEEIYT</sequence>
<keyword evidence="2" id="KW-0677">Repeat</keyword>
<feature type="domain" description="PLD phosphodiesterase" evidence="7">
    <location>
        <begin position="339"/>
        <end position="366"/>
    </location>
</feature>
<feature type="compositionally biased region" description="Low complexity" evidence="6">
    <location>
        <begin position="85"/>
        <end position="102"/>
    </location>
</feature>
<feature type="compositionally biased region" description="Low complexity" evidence="6">
    <location>
        <begin position="632"/>
        <end position="682"/>
    </location>
</feature>
<feature type="region of interest" description="Disordered" evidence="6">
    <location>
        <begin position="464"/>
        <end position="765"/>
    </location>
</feature>
<feature type="compositionally biased region" description="Polar residues" evidence="6">
    <location>
        <begin position="552"/>
        <end position="590"/>
    </location>
</feature>
<dbReference type="InterPro" id="IPR015679">
    <property type="entry name" value="PLipase_D_fam"/>
</dbReference>
<dbReference type="FunFam" id="3.30.870.10:FF:000032">
    <property type="entry name" value="Phospholipase"/>
    <property type="match status" value="1"/>
</dbReference>
<organism evidence="8 9">
    <name type="scientific">Cyphellophora europaea (strain CBS 101466)</name>
    <name type="common">Phialophora europaea</name>
    <dbReference type="NCBI Taxonomy" id="1220924"/>
    <lineage>
        <taxon>Eukaryota</taxon>
        <taxon>Fungi</taxon>
        <taxon>Dikarya</taxon>
        <taxon>Ascomycota</taxon>
        <taxon>Pezizomycotina</taxon>
        <taxon>Eurotiomycetes</taxon>
        <taxon>Chaetothyriomycetidae</taxon>
        <taxon>Chaetothyriales</taxon>
        <taxon>Cyphellophoraceae</taxon>
        <taxon>Cyphellophora</taxon>
    </lineage>
</organism>
<evidence type="ECO:0000256" key="4">
    <source>
        <dbReference type="ARBA" id="ARBA00022963"/>
    </source>
</evidence>
<evidence type="ECO:0000313" key="8">
    <source>
        <dbReference type="EMBL" id="ETN45111.1"/>
    </source>
</evidence>
<dbReference type="Pfam" id="PF00614">
    <property type="entry name" value="PLDc"/>
    <property type="match status" value="1"/>
</dbReference>
<evidence type="ECO:0000256" key="3">
    <source>
        <dbReference type="ARBA" id="ARBA00022801"/>
    </source>
</evidence>
<dbReference type="VEuPathDB" id="FungiDB:HMPREF1541_09988"/>
<dbReference type="eggNOG" id="KOG1329">
    <property type="taxonomic scope" value="Eukaryota"/>
</dbReference>
<dbReference type="CDD" id="cd09138">
    <property type="entry name" value="PLDc_vPLD1_2_yPLD_like_1"/>
    <property type="match status" value="1"/>
</dbReference>
<dbReference type="GO" id="GO:0009395">
    <property type="term" value="P:phospholipid catabolic process"/>
    <property type="evidence" value="ECO:0007669"/>
    <property type="project" value="TreeGrafter"/>
</dbReference>
<protein>
    <recommendedName>
        <fullName evidence="1">phospholipase D</fullName>
        <ecNumber evidence="1">3.1.4.4</ecNumber>
    </recommendedName>
</protein>
<dbReference type="Gene3D" id="3.30.870.10">
    <property type="entry name" value="Endonuclease Chain A"/>
    <property type="match status" value="3"/>
</dbReference>
<evidence type="ECO:0000256" key="6">
    <source>
        <dbReference type="SAM" id="MobiDB-lite"/>
    </source>
</evidence>
<dbReference type="OrthoDB" id="14911at2759"/>
<accession>W2S8Q7</accession>
<dbReference type="PANTHER" id="PTHR18896">
    <property type="entry name" value="PHOSPHOLIPASE D"/>
    <property type="match status" value="1"/>
</dbReference>
<feature type="region of interest" description="Disordered" evidence="6">
    <location>
        <begin position="1"/>
        <end position="121"/>
    </location>
</feature>
<dbReference type="RefSeq" id="XP_008712881.1">
    <property type="nucleotide sequence ID" value="XM_008714659.1"/>
</dbReference>
<dbReference type="InterPro" id="IPR001736">
    <property type="entry name" value="PLipase_D/transphosphatidylase"/>
</dbReference>
<keyword evidence="3" id="KW-0378">Hydrolase</keyword>
<dbReference type="Proteomes" id="UP000030752">
    <property type="component" value="Unassembled WGS sequence"/>
</dbReference>
<proteinExistence type="predicted"/>
<feature type="compositionally biased region" description="Pro residues" evidence="6">
    <location>
        <begin position="497"/>
        <end position="508"/>
    </location>
</feature>
<dbReference type="STRING" id="1220924.W2S8Q7"/>
<feature type="compositionally biased region" description="Low complexity" evidence="6">
    <location>
        <begin position="509"/>
        <end position="537"/>
    </location>
</feature>
<keyword evidence="5" id="KW-0443">Lipid metabolism</keyword>
<dbReference type="EC" id="3.1.4.4" evidence="1"/>
<feature type="compositionally biased region" description="Low complexity" evidence="6">
    <location>
        <begin position="56"/>
        <end position="77"/>
    </location>
</feature>
<feature type="domain" description="PLD phosphodiesterase" evidence="7">
    <location>
        <begin position="1066"/>
        <end position="1093"/>
    </location>
</feature>
<evidence type="ECO:0000256" key="5">
    <source>
        <dbReference type="ARBA" id="ARBA00023098"/>
    </source>
</evidence>
<keyword evidence="9" id="KW-1185">Reference proteome</keyword>
<dbReference type="InParanoid" id="W2S8Q7"/>
<dbReference type="Pfam" id="PF13091">
    <property type="entry name" value="PLDc_2"/>
    <property type="match status" value="1"/>
</dbReference>
<dbReference type="InterPro" id="IPR025202">
    <property type="entry name" value="PLD-like_dom"/>
</dbReference>
<dbReference type="PROSITE" id="PS50035">
    <property type="entry name" value="PLD"/>
    <property type="match status" value="2"/>
</dbReference>
<dbReference type="GeneID" id="19977327"/>
<keyword evidence="4" id="KW-0442">Lipid degradation</keyword>
<evidence type="ECO:0000313" key="9">
    <source>
        <dbReference type="Proteomes" id="UP000030752"/>
    </source>
</evidence>
<reference evidence="8 9" key="1">
    <citation type="submission" date="2013-03" db="EMBL/GenBank/DDBJ databases">
        <title>The Genome Sequence of Phialophora europaea CBS 101466.</title>
        <authorList>
            <consortium name="The Broad Institute Genomics Platform"/>
            <person name="Cuomo C."/>
            <person name="de Hoog S."/>
            <person name="Gorbushina A."/>
            <person name="Walker B."/>
            <person name="Young S.K."/>
            <person name="Zeng Q."/>
            <person name="Gargeya S."/>
            <person name="Fitzgerald M."/>
            <person name="Haas B."/>
            <person name="Abouelleil A."/>
            <person name="Allen A.W."/>
            <person name="Alvarado L."/>
            <person name="Arachchi H.M."/>
            <person name="Berlin A.M."/>
            <person name="Chapman S.B."/>
            <person name="Gainer-Dewar J."/>
            <person name="Goldberg J."/>
            <person name="Griggs A."/>
            <person name="Gujja S."/>
            <person name="Hansen M."/>
            <person name="Howarth C."/>
            <person name="Imamovic A."/>
            <person name="Ireland A."/>
            <person name="Larimer J."/>
            <person name="McCowan C."/>
            <person name="Murphy C."/>
            <person name="Pearson M."/>
            <person name="Poon T.W."/>
            <person name="Priest M."/>
            <person name="Roberts A."/>
            <person name="Saif S."/>
            <person name="Shea T."/>
            <person name="Sisk P."/>
            <person name="Sykes S."/>
            <person name="Wortman J."/>
            <person name="Nusbaum C."/>
            <person name="Birren B."/>
        </authorList>
    </citation>
    <scope>NUCLEOTIDE SEQUENCE [LARGE SCALE GENOMIC DNA]</scope>
    <source>
        <strain evidence="8 9">CBS 101466</strain>
    </source>
</reference>
<dbReference type="HOGENOM" id="CLU_000690_2_2_1"/>
<dbReference type="EMBL" id="KB822713">
    <property type="protein sequence ID" value="ETN45111.1"/>
    <property type="molecule type" value="Genomic_DNA"/>
</dbReference>
<dbReference type="GO" id="GO:0004630">
    <property type="term" value="F:phospholipase D activity"/>
    <property type="evidence" value="ECO:0007669"/>
    <property type="project" value="UniProtKB-EC"/>
</dbReference>
<evidence type="ECO:0000256" key="2">
    <source>
        <dbReference type="ARBA" id="ARBA00022737"/>
    </source>
</evidence>
<dbReference type="SUPFAM" id="SSF56024">
    <property type="entry name" value="Phospholipase D/nuclease"/>
    <property type="match status" value="2"/>
</dbReference>
<feature type="compositionally biased region" description="Pro residues" evidence="6">
    <location>
        <begin position="620"/>
        <end position="631"/>
    </location>
</feature>
<evidence type="ECO:0000256" key="1">
    <source>
        <dbReference type="ARBA" id="ARBA00012027"/>
    </source>
</evidence>
<feature type="region of interest" description="Disordered" evidence="6">
    <location>
        <begin position="143"/>
        <end position="166"/>
    </location>
</feature>
<dbReference type="CDD" id="cd09141">
    <property type="entry name" value="PLDc_vPLD1_2_yPLD_like_2"/>
    <property type="match status" value="1"/>
</dbReference>
<gene>
    <name evidence="8" type="ORF">HMPREF1541_09988</name>
</gene>
<feature type="compositionally biased region" description="Low complexity" evidence="6">
    <location>
        <begin position="478"/>
        <end position="496"/>
    </location>
</feature>
<dbReference type="PANTHER" id="PTHR18896:SF186">
    <property type="entry name" value="PHOSPHOLIPASE D"/>
    <property type="match status" value="1"/>
</dbReference>